<accession>A0A2T7G1L7</accession>
<organism evidence="2 3">
    <name type="scientific">Thalassorhabdomicrobium marinisediminis</name>
    <dbReference type="NCBI Taxonomy" id="2170577"/>
    <lineage>
        <taxon>Bacteria</taxon>
        <taxon>Pseudomonadati</taxon>
        <taxon>Pseudomonadota</taxon>
        <taxon>Alphaproteobacteria</taxon>
        <taxon>Rhodobacterales</taxon>
        <taxon>Paracoccaceae</taxon>
        <taxon>Thalassorhabdomicrobium</taxon>
    </lineage>
</organism>
<feature type="compositionally biased region" description="Low complexity" evidence="1">
    <location>
        <begin position="93"/>
        <end position="106"/>
    </location>
</feature>
<dbReference type="CDD" id="cd10936">
    <property type="entry name" value="CE4_DAC2"/>
    <property type="match status" value="1"/>
</dbReference>
<evidence type="ECO:0000313" key="2">
    <source>
        <dbReference type="EMBL" id="PVA08323.1"/>
    </source>
</evidence>
<evidence type="ECO:0000313" key="3">
    <source>
        <dbReference type="Proteomes" id="UP000244817"/>
    </source>
</evidence>
<feature type="region of interest" description="Disordered" evidence="1">
    <location>
        <begin position="89"/>
        <end position="198"/>
    </location>
</feature>
<keyword evidence="3" id="KW-1185">Reference proteome</keyword>
<gene>
    <name evidence="2" type="ORF">DC363_02215</name>
</gene>
<evidence type="ECO:0000256" key="1">
    <source>
        <dbReference type="SAM" id="MobiDB-lite"/>
    </source>
</evidence>
<dbReference type="InterPro" id="IPR006837">
    <property type="entry name" value="Divergent_DAC"/>
</dbReference>
<feature type="region of interest" description="Disordered" evidence="1">
    <location>
        <begin position="235"/>
        <end position="255"/>
    </location>
</feature>
<proteinExistence type="predicted"/>
<name>A0A2T7G1L7_9RHOB</name>
<dbReference type="Gene3D" id="3.20.20.370">
    <property type="entry name" value="Glycoside hydrolase/deacetylase"/>
    <property type="match status" value="1"/>
</dbReference>
<protein>
    <recommendedName>
        <fullName evidence="4">Divergent polysaccharide deacetylase family protein</fullName>
    </recommendedName>
</protein>
<comment type="caution">
    <text evidence="2">The sequence shown here is derived from an EMBL/GenBank/DDBJ whole genome shotgun (WGS) entry which is preliminary data.</text>
</comment>
<dbReference type="RefSeq" id="WP_108639477.1">
    <property type="nucleotide sequence ID" value="NZ_QCYG01000001.1"/>
</dbReference>
<dbReference type="AlphaFoldDB" id="A0A2T7G1L7"/>
<dbReference type="OrthoDB" id="7658418at2"/>
<dbReference type="Pfam" id="PF04748">
    <property type="entry name" value="Polysacc_deac_2"/>
    <property type="match status" value="1"/>
</dbReference>
<feature type="region of interest" description="Disordered" evidence="1">
    <location>
        <begin position="27"/>
        <end position="77"/>
    </location>
</feature>
<reference evidence="2 3" key="1">
    <citation type="submission" date="2018-04" db="EMBL/GenBank/DDBJ databases">
        <title>Pelagivirga bohaiensis gen. nov., sp. nov., a bacterium isolated from the Bohai Sea.</title>
        <authorList>
            <person name="Ji X."/>
        </authorList>
    </citation>
    <scope>NUCLEOTIDE SEQUENCE [LARGE SCALE GENOMIC DNA]</scope>
    <source>
        <strain evidence="2 3">BH-SD16</strain>
    </source>
</reference>
<evidence type="ECO:0008006" key="4">
    <source>
        <dbReference type="Google" id="ProtNLM"/>
    </source>
</evidence>
<dbReference type="GO" id="GO:0005975">
    <property type="term" value="P:carbohydrate metabolic process"/>
    <property type="evidence" value="ECO:0007669"/>
    <property type="project" value="InterPro"/>
</dbReference>
<dbReference type="EMBL" id="QCYG01000001">
    <property type="protein sequence ID" value="PVA08323.1"/>
    <property type="molecule type" value="Genomic_DNA"/>
</dbReference>
<dbReference type="Proteomes" id="UP000244817">
    <property type="component" value="Unassembled WGS sequence"/>
</dbReference>
<feature type="compositionally biased region" description="Polar residues" evidence="1">
    <location>
        <begin position="68"/>
        <end position="77"/>
    </location>
</feature>
<dbReference type="InterPro" id="IPR011330">
    <property type="entry name" value="Glyco_hydro/deAcase_b/a-brl"/>
</dbReference>
<dbReference type="SUPFAM" id="SSF88713">
    <property type="entry name" value="Glycoside hydrolase/deacetylase"/>
    <property type="match status" value="1"/>
</dbReference>
<sequence length="554" mass="56395">MQGLIGGLLVGALVSLLGLGTLSVISEQPAGSTPPEAPLVDAPEVAAVEGDALQDQAETAAEGGRDSAPSSPVGSVTITVPITPALPEEEAASTEPATPQAATPEAESPRADTDPLDQPTVVSVEGSMTAPDPSDEAGFGAEPVAPVLPNPQGQAPAVPDAESDLTVSTAPAQPLVVIEPDAVEADTPTDGTAPDAEYEVFVIEPGTETTGTEADGPEAETVSGDLAQDKAPAVIPDAPAQPTAPSAEPGTSDAPEVTILSPEAEAPDVVDVAPEVAAPADDPRRLQMQGQDNGLLADRDTGVTVRRPGLEDTADAPEATAAGVKGAEGLDALSLYAADAGDADGPLMSITLLDDGRMSAAAAALSGLPFPVTIALDPAMPNARDRMRAYRDEGYEIAALAKIPEGAQPADVEVTLESVFATLPEAVALLDLGQGGLQADRAVTAQVMQILSAQGRGYATVAQGLNMATRAAAQAEVPAVEIYRDLDPNNQDARVVRRFVDQAAFRARQESGVVLVGRVRPDTISALILWGTANQRGEVDLVPLSAILMKDLAE</sequence>